<dbReference type="AlphaFoldDB" id="A0A0S7EL67"/>
<sequence>MLPQKASCCHLAKSSGNSTALMCTCSRTEPEEALNCTLAVKGPTTPWKHRPFHNAQGFLPASSHLNREGDRKPSWPHFTGSKTNFKIGAKASEERIWSHMD</sequence>
<feature type="region of interest" description="Disordered" evidence="1">
    <location>
        <begin position="60"/>
        <end position="83"/>
    </location>
</feature>
<name>A0A0S7EL67_9TELE</name>
<organism evidence="2">
    <name type="scientific">Poeciliopsis prolifica</name>
    <name type="common">blackstripe livebearer</name>
    <dbReference type="NCBI Taxonomy" id="188132"/>
    <lineage>
        <taxon>Eukaryota</taxon>
        <taxon>Metazoa</taxon>
        <taxon>Chordata</taxon>
        <taxon>Craniata</taxon>
        <taxon>Vertebrata</taxon>
        <taxon>Euteleostomi</taxon>
        <taxon>Actinopterygii</taxon>
        <taxon>Neopterygii</taxon>
        <taxon>Teleostei</taxon>
        <taxon>Neoteleostei</taxon>
        <taxon>Acanthomorphata</taxon>
        <taxon>Ovalentaria</taxon>
        <taxon>Atherinomorphae</taxon>
        <taxon>Cyprinodontiformes</taxon>
        <taxon>Poeciliidae</taxon>
        <taxon>Poeciliinae</taxon>
        <taxon>Poeciliopsis</taxon>
    </lineage>
</organism>
<protein>
    <submittedName>
        <fullName evidence="2">PPUP9150</fullName>
    </submittedName>
</protein>
<evidence type="ECO:0000313" key="2">
    <source>
        <dbReference type="EMBL" id="JAO05244.1"/>
    </source>
</evidence>
<reference evidence="2" key="1">
    <citation type="submission" date="2014-12" db="EMBL/GenBank/DDBJ databases">
        <title>Parallel Evolution in Life History Adaptation Evident in the Tissue-Specific Poeciliopsis prolifica transcriptome.</title>
        <authorList>
            <person name="Jue N.K."/>
            <person name="Foley R.J."/>
            <person name="Obergfell C."/>
            <person name="Reznick D.N."/>
            <person name="O'Neill R.J."/>
            <person name="O'Neill M.J."/>
        </authorList>
    </citation>
    <scope>NUCLEOTIDE SEQUENCE</scope>
</reference>
<accession>A0A0S7EL67</accession>
<evidence type="ECO:0000256" key="1">
    <source>
        <dbReference type="SAM" id="MobiDB-lite"/>
    </source>
</evidence>
<proteinExistence type="predicted"/>
<gene>
    <name evidence="2" type="primary">PPUP9150</name>
</gene>
<dbReference type="EMBL" id="GBYX01476433">
    <property type="protein sequence ID" value="JAO05244.1"/>
    <property type="molecule type" value="Transcribed_RNA"/>
</dbReference>